<dbReference type="Proteomes" id="UP000708148">
    <property type="component" value="Unassembled WGS sequence"/>
</dbReference>
<sequence>MLPVRGAYIHSNEAGCERLGSHALMVPEKKVDCLCYVPDIHGVKAPTFSGSYQAYDQQSALPRCTSSTDPGQPMPDGSMLIVGPVLKALLSVTHCGNGNKVGMDFHA</sequence>
<keyword evidence="2" id="KW-1185">Reference proteome</keyword>
<organism evidence="1 2">
    <name type="scientific">Ostreobium quekettii</name>
    <dbReference type="NCBI Taxonomy" id="121088"/>
    <lineage>
        <taxon>Eukaryota</taxon>
        <taxon>Viridiplantae</taxon>
        <taxon>Chlorophyta</taxon>
        <taxon>core chlorophytes</taxon>
        <taxon>Ulvophyceae</taxon>
        <taxon>TCBD clade</taxon>
        <taxon>Bryopsidales</taxon>
        <taxon>Ostreobineae</taxon>
        <taxon>Ostreobiaceae</taxon>
        <taxon>Ostreobium</taxon>
    </lineage>
</organism>
<evidence type="ECO:0000313" key="1">
    <source>
        <dbReference type="EMBL" id="CAD7705115.1"/>
    </source>
</evidence>
<dbReference type="AlphaFoldDB" id="A0A8S1JG11"/>
<protein>
    <submittedName>
        <fullName evidence="1">Uncharacterized protein</fullName>
    </submittedName>
</protein>
<gene>
    <name evidence="1" type="ORF">OSTQU699_LOCUS10470</name>
</gene>
<comment type="caution">
    <text evidence="1">The sequence shown here is derived from an EMBL/GenBank/DDBJ whole genome shotgun (WGS) entry which is preliminary data.</text>
</comment>
<accession>A0A8S1JG11</accession>
<dbReference type="EMBL" id="CAJHUC010003021">
    <property type="protein sequence ID" value="CAD7705115.1"/>
    <property type="molecule type" value="Genomic_DNA"/>
</dbReference>
<name>A0A8S1JG11_9CHLO</name>
<proteinExistence type="predicted"/>
<evidence type="ECO:0000313" key="2">
    <source>
        <dbReference type="Proteomes" id="UP000708148"/>
    </source>
</evidence>
<reference evidence="1" key="1">
    <citation type="submission" date="2020-12" db="EMBL/GenBank/DDBJ databases">
        <authorList>
            <person name="Iha C."/>
        </authorList>
    </citation>
    <scope>NUCLEOTIDE SEQUENCE</scope>
</reference>